<evidence type="ECO:0000313" key="2">
    <source>
        <dbReference type="Proteomes" id="UP000193240"/>
    </source>
</evidence>
<protein>
    <submittedName>
        <fullName evidence="1">Uncharacterized protein</fullName>
    </submittedName>
</protein>
<proteinExistence type="predicted"/>
<keyword evidence="2" id="KW-1185">Reference proteome</keyword>
<organism evidence="1 2">
    <name type="scientific">Epicoccum nigrum</name>
    <name type="common">Soil fungus</name>
    <name type="synonym">Epicoccum purpurascens</name>
    <dbReference type="NCBI Taxonomy" id="105696"/>
    <lineage>
        <taxon>Eukaryota</taxon>
        <taxon>Fungi</taxon>
        <taxon>Dikarya</taxon>
        <taxon>Ascomycota</taxon>
        <taxon>Pezizomycotina</taxon>
        <taxon>Dothideomycetes</taxon>
        <taxon>Pleosporomycetidae</taxon>
        <taxon>Pleosporales</taxon>
        <taxon>Pleosporineae</taxon>
        <taxon>Didymellaceae</taxon>
        <taxon>Epicoccum</taxon>
    </lineage>
</organism>
<gene>
    <name evidence="1" type="ORF">B5807_11606</name>
</gene>
<dbReference type="AlphaFoldDB" id="A0A1Y2LKP3"/>
<evidence type="ECO:0000313" key="1">
    <source>
        <dbReference type="EMBL" id="OSS43777.1"/>
    </source>
</evidence>
<accession>A0A1Y2LKP3</accession>
<reference evidence="1 2" key="1">
    <citation type="journal article" date="2017" name="Genome Announc.">
        <title>Genome sequence of the saprophytic ascomycete Epicoccum nigrum ICMP 19927 strain isolated from New Zealand.</title>
        <authorList>
            <person name="Fokin M."/>
            <person name="Fleetwood D."/>
            <person name="Weir B.S."/>
            <person name="Villas-Boas S.G."/>
        </authorList>
    </citation>
    <scope>NUCLEOTIDE SEQUENCE [LARGE SCALE GENOMIC DNA]</scope>
    <source>
        <strain evidence="1 2">ICMP 19927</strain>
    </source>
</reference>
<dbReference type="InParanoid" id="A0A1Y2LKP3"/>
<name>A0A1Y2LKP3_EPING</name>
<dbReference type="Proteomes" id="UP000193240">
    <property type="component" value="Unassembled WGS sequence"/>
</dbReference>
<dbReference type="EMBL" id="KZ107861">
    <property type="protein sequence ID" value="OSS43777.1"/>
    <property type="molecule type" value="Genomic_DNA"/>
</dbReference>
<sequence length="200" mass="23142">MNCPNKQEYNVQVLDPKVITKRNKGSPPLLRLPQELHDLIYDHAFESVTLRHVSSPHPCKYRIDFDSSHRICRQMRAEIHSYRRDDENGYKNVSMQGISMLSLADWVGDAHRAKVLEIQMSALVAEELHLYVKEALDVKCSQPRRKPSNDGKKLFPSLQCVVVNHTKWSAEDEIAIFNSVQELFEKHDLEFVYKVAKPSD</sequence>